<dbReference type="EMBL" id="JACHJK010000001">
    <property type="protein sequence ID" value="MBB5924735.1"/>
    <property type="molecule type" value="Genomic_DNA"/>
</dbReference>
<dbReference type="Proteomes" id="UP000585836">
    <property type="component" value="Unassembled WGS sequence"/>
</dbReference>
<evidence type="ECO:0000313" key="2">
    <source>
        <dbReference type="EMBL" id="MBB5924735.1"/>
    </source>
</evidence>
<accession>A0A7W9UMZ4</accession>
<proteinExistence type="predicted"/>
<comment type="caution">
    <text evidence="2">The sequence shown here is derived from an EMBL/GenBank/DDBJ whole genome shotgun (WGS) entry which is preliminary data.</text>
</comment>
<dbReference type="AlphaFoldDB" id="A0A7W9UMZ4"/>
<sequence length="155" mass="17117">MFESLFYLAPTLIIAGVGYAAYRMVQRARRISRTWDHGLTAEARCLRTYATTSGGGGNTSVHTTLHHVYEYTTREGRTIRFEEEGGAGTVLEGDFVTVRYLPEQPYLATALPRSRGRLVAESGCLLAFLGVITVFCLVFMLVAHMMFSEPGGVMP</sequence>
<reference evidence="2 3" key="1">
    <citation type="submission" date="2020-08" db="EMBL/GenBank/DDBJ databases">
        <title>Genomic Encyclopedia of Type Strains, Phase III (KMG-III): the genomes of soil and plant-associated and newly described type strains.</title>
        <authorList>
            <person name="Whitman W."/>
        </authorList>
    </citation>
    <scope>NUCLEOTIDE SEQUENCE [LARGE SCALE GENOMIC DNA]</scope>
    <source>
        <strain evidence="2 3">CECT 3313</strain>
    </source>
</reference>
<feature type="transmembrane region" description="Helical" evidence="1">
    <location>
        <begin position="123"/>
        <end position="147"/>
    </location>
</feature>
<gene>
    <name evidence="2" type="ORF">FHS34_000170</name>
</gene>
<keyword evidence="3" id="KW-1185">Reference proteome</keyword>
<keyword evidence="1" id="KW-0472">Membrane</keyword>
<evidence type="ECO:0000313" key="3">
    <source>
        <dbReference type="Proteomes" id="UP000585836"/>
    </source>
</evidence>
<name>A0A7W9UMZ4_9ACTN</name>
<keyword evidence="1" id="KW-1133">Transmembrane helix</keyword>
<evidence type="ECO:0008006" key="4">
    <source>
        <dbReference type="Google" id="ProtNLM"/>
    </source>
</evidence>
<dbReference type="RefSeq" id="WP_184958467.1">
    <property type="nucleotide sequence ID" value="NZ_BAAAWF010000093.1"/>
</dbReference>
<feature type="transmembrane region" description="Helical" evidence="1">
    <location>
        <begin position="6"/>
        <end position="25"/>
    </location>
</feature>
<keyword evidence="1" id="KW-0812">Transmembrane</keyword>
<protein>
    <recommendedName>
        <fullName evidence="4">DUF3592 domain-containing protein</fullName>
    </recommendedName>
</protein>
<organism evidence="2 3">
    <name type="scientific">Streptomyces echinatus</name>
    <dbReference type="NCBI Taxonomy" id="67293"/>
    <lineage>
        <taxon>Bacteria</taxon>
        <taxon>Bacillati</taxon>
        <taxon>Actinomycetota</taxon>
        <taxon>Actinomycetes</taxon>
        <taxon>Kitasatosporales</taxon>
        <taxon>Streptomycetaceae</taxon>
        <taxon>Streptomyces</taxon>
    </lineage>
</organism>
<evidence type="ECO:0000256" key="1">
    <source>
        <dbReference type="SAM" id="Phobius"/>
    </source>
</evidence>